<protein>
    <submittedName>
        <fullName evidence="6">UDP-glucuronosyltransferase 2B1</fullName>
    </submittedName>
</protein>
<dbReference type="AlphaFoldDB" id="A0A2B4REH9"/>
<name>A0A2B4REH9_STYPI</name>
<dbReference type="Gene3D" id="3.40.50.2000">
    <property type="entry name" value="Glycogen Phosphorylase B"/>
    <property type="match status" value="2"/>
</dbReference>
<feature type="chain" id="PRO_5012360551" evidence="5">
    <location>
        <begin position="22"/>
        <end position="516"/>
    </location>
</feature>
<keyword evidence="4" id="KW-0812">Transmembrane</keyword>
<keyword evidence="4" id="KW-1133">Transmembrane helix</keyword>
<evidence type="ECO:0000313" key="7">
    <source>
        <dbReference type="Proteomes" id="UP000225706"/>
    </source>
</evidence>
<gene>
    <name evidence="6" type="primary">Ugt2b1</name>
    <name evidence="6" type="ORF">AWC38_SpisGene21028</name>
</gene>
<evidence type="ECO:0000256" key="2">
    <source>
        <dbReference type="ARBA" id="ARBA00022676"/>
    </source>
</evidence>
<dbReference type="InterPro" id="IPR002213">
    <property type="entry name" value="UDP_glucos_trans"/>
</dbReference>
<keyword evidence="4" id="KW-0472">Membrane</keyword>
<accession>A0A2B4REH9</accession>
<dbReference type="GO" id="GO:0008194">
    <property type="term" value="F:UDP-glycosyltransferase activity"/>
    <property type="evidence" value="ECO:0007669"/>
    <property type="project" value="InterPro"/>
</dbReference>
<keyword evidence="3 6" id="KW-0808">Transferase</keyword>
<keyword evidence="5" id="KW-0732">Signal</keyword>
<dbReference type="PANTHER" id="PTHR48043">
    <property type="entry name" value="EG:EG0003.4 PROTEIN-RELATED"/>
    <property type="match status" value="1"/>
</dbReference>
<dbReference type="OrthoDB" id="5983272at2759"/>
<evidence type="ECO:0000256" key="4">
    <source>
        <dbReference type="SAM" id="Phobius"/>
    </source>
</evidence>
<evidence type="ECO:0000256" key="3">
    <source>
        <dbReference type="ARBA" id="ARBA00022679"/>
    </source>
</evidence>
<evidence type="ECO:0000256" key="1">
    <source>
        <dbReference type="ARBA" id="ARBA00009995"/>
    </source>
</evidence>
<organism evidence="6 7">
    <name type="scientific">Stylophora pistillata</name>
    <name type="common">Smooth cauliflower coral</name>
    <dbReference type="NCBI Taxonomy" id="50429"/>
    <lineage>
        <taxon>Eukaryota</taxon>
        <taxon>Metazoa</taxon>
        <taxon>Cnidaria</taxon>
        <taxon>Anthozoa</taxon>
        <taxon>Hexacorallia</taxon>
        <taxon>Scleractinia</taxon>
        <taxon>Astrocoeniina</taxon>
        <taxon>Pocilloporidae</taxon>
        <taxon>Stylophora</taxon>
    </lineage>
</organism>
<proteinExistence type="inferred from homology"/>
<comment type="similarity">
    <text evidence="1">Belongs to the UDP-glycosyltransferase family.</text>
</comment>
<evidence type="ECO:0000313" key="6">
    <source>
        <dbReference type="EMBL" id="PFX14788.1"/>
    </source>
</evidence>
<dbReference type="InterPro" id="IPR050271">
    <property type="entry name" value="UDP-glycosyltransferase"/>
</dbReference>
<feature type="signal peptide" evidence="5">
    <location>
        <begin position="1"/>
        <end position="21"/>
    </location>
</feature>
<dbReference type="CDD" id="cd03784">
    <property type="entry name" value="GT1_Gtf-like"/>
    <property type="match status" value="1"/>
</dbReference>
<dbReference type="FunFam" id="3.40.50.2000:FF:000021">
    <property type="entry name" value="UDP-glucuronosyltransferase"/>
    <property type="match status" value="1"/>
</dbReference>
<keyword evidence="7" id="KW-1185">Reference proteome</keyword>
<sequence>MALKAMIVLLVTLVTVNSSLSARIAGFSGTNSGSHCFTIKKVMEEMFARGHEVVLVKPANQNDPPTIGQRISHKIFNVPYDQAYFEEYFVKTVMEDGIWKAVINFSEMQSVICELLLNNTELIQYLRKFDLIVFERLFMCASMVADLLKIPAVVLIPSPNAPVACLHFKVPCLFSYVPSRLSAFTSDMSFIQRVMNTVTYINFGFAMHILQSPSFCRLKEKYNIAPEKELENVLGNADLVLILGDFALEYPQPLLPGQVMVGPITAKAEPDPLPPDLANIIDSSGGHGFIIASFGSYAETIISHRTINVLAVAFGKLKQKVIWKLKGYIPSHLGANIKVVKWIPQNDLLAHKDIKAFVSHVGHSSLYESVYHGVPVVAVPLFADQFFNAGKVEHFGLGITVDHQTVTTEDFVKTIENVITEPSFKKNAMRISRLMKDSPRTPLEKAGDWIEYVHRHSGAQHLRAQVFNIPWYQYYLLDVIAFLVAIVAFVVMVIRWTCRCMCRVCFRPSSEKAKND</sequence>
<dbReference type="PANTHER" id="PTHR48043:SF145">
    <property type="entry name" value="FI06409P-RELATED"/>
    <property type="match status" value="1"/>
</dbReference>
<reference evidence="7" key="1">
    <citation type="journal article" date="2017" name="bioRxiv">
        <title>Comparative analysis of the genomes of Stylophora pistillata and Acropora digitifera provides evidence for extensive differences between species of corals.</title>
        <authorList>
            <person name="Voolstra C.R."/>
            <person name="Li Y."/>
            <person name="Liew Y.J."/>
            <person name="Baumgarten S."/>
            <person name="Zoccola D."/>
            <person name="Flot J.-F."/>
            <person name="Tambutte S."/>
            <person name="Allemand D."/>
            <person name="Aranda M."/>
        </authorList>
    </citation>
    <scope>NUCLEOTIDE SEQUENCE [LARGE SCALE GENOMIC DNA]</scope>
</reference>
<dbReference type="Pfam" id="PF00201">
    <property type="entry name" value="UDPGT"/>
    <property type="match status" value="1"/>
</dbReference>
<dbReference type="Proteomes" id="UP000225706">
    <property type="component" value="Unassembled WGS sequence"/>
</dbReference>
<evidence type="ECO:0000256" key="5">
    <source>
        <dbReference type="SAM" id="SignalP"/>
    </source>
</evidence>
<dbReference type="STRING" id="50429.A0A2B4REH9"/>
<feature type="transmembrane region" description="Helical" evidence="4">
    <location>
        <begin position="471"/>
        <end position="494"/>
    </location>
</feature>
<dbReference type="SUPFAM" id="SSF53756">
    <property type="entry name" value="UDP-Glycosyltransferase/glycogen phosphorylase"/>
    <property type="match status" value="1"/>
</dbReference>
<keyword evidence="2" id="KW-0328">Glycosyltransferase</keyword>
<comment type="caution">
    <text evidence="6">The sequence shown here is derived from an EMBL/GenBank/DDBJ whole genome shotgun (WGS) entry which is preliminary data.</text>
</comment>
<dbReference type="EMBL" id="LSMT01000729">
    <property type="protein sequence ID" value="PFX14788.1"/>
    <property type="molecule type" value="Genomic_DNA"/>
</dbReference>